<keyword evidence="1" id="KW-1133">Transmembrane helix</keyword>
<gene>
    <name evidence="2" type="ORF">CKO40_07660</name>
</gene>
<dbReference type="Proteomes" id="UP001296776">
    <property type="component" value="Unassembled WGS sequence"/>
</dbReference>
<dbReference type="EMBL" id="NRSJ01000010">
    <property type="protein sequence ID" value="MBK1704415.1"/>
    <property type="molecule type" value="Genomic_DNA"/>
</dbReference>
<evidence type="ECO:0000313" key="3">
    <source>
        <dbReference type="Proteomes" id="UP001296776"/>
    </source>
</evidence>
<keyword evidence="1" id="KW-0812">Transmembrane</keyword>
<accession>A0AAJ0U347</accession>
<proteinExistence type="predicted"/>
<name>A0AAJ0U347_9GAMM</name>
<protein>
    <submittedName>
        <fullName evidence="2">Uncharacterized protein</fullName>
    </submittedName>
</protein>
<reference evidence="2" key="2">
    <citation type="journal article" date="2020" name="Microorganisms">
        <title>Osmotic Adaptation and Compatible Solute Biosynthesis of Phototrophic Bacteria as Revealed from Genome Analyses.</title>
        <authorList>
            <person name="Imhoff J.F."/>
            <person name="Rahn T."/>
            <person name="Kunzel S."/>
            <person name="Keller A."/>
            <person name="Neulinger S.C."/>
        </authorList>
    </citation>
    <scope>NUCLEOTIDE SEQUENCE</scope>
    <source>
        <strain evidence="2">DSM 11080</strain>
    </source>
</reference>
<keyword evidence="3" id="KW-1185">Reference proteome</keyword>
<evidence type="ECO:0000256" key="1">
    <source>
        <dbReference type="SAM" id="Phobius"/>
    </source>
</evidence>
<organism evidence="2 3">
    <name type="scientific">Halochromatium glycolicum</name>
    <dbReference type="NCBI Taxonomy" id="85075"/>
    <lineage>
        <taxon>Bacteria</taxon>
        <taxon>Pseudomonadati</taxon>
        <taxon>Pseudomonadota</taxon>
        <taxon>Gammaproteobacteria</taxon>
        <taxon>Chromatiales</taxon>
        <taxon>Chromatiaceae</taxon>
        <taxon>Halochromatium</taxon>
    </lineage>
</organism>
<reference evidence="2" key="1">
    <citation type="submission" date="2017-08" db="EMBL/GenBank/DDBJ databases">
        <authorList>
            <person name="Imhoff J.F."/>
            <person name="Rahn T."/>
            <person name="Kuenzel S."/>
            <person name="Neulinger S.C."/>
        </authorList>
    </citation>
    <scope>NUCLEOTIDE SEQUENCE</scope>
    <source>
        <strain evidence="2">DSM 11080</strain>
    </source>
</reference>
<feature type="transmembrane region" description="Helical" evidence="1">
    <location>
        <begin position="20"/>
        <end position="42"/>
    </location>
</feature>
<evidence type="ECO:0000313" key="2">
    <source>
        <dbReference type="EMBL" id="MBK1704415.1"/>
    </source>
</evidence>
<dbReference type="AlphaFoldDB" id="A0AAJ0U347"/>
<comment type="caution">
    <text evidence="2">The sequence shown here is derived from an EMBL/GenBank/DDBJ whole genome shotgun (WGS) entry which is preliminary data.</text>
</comment>
<sequence length="134" mass="14603">MENGLMHVPEPVLANVGCRLFARGSLMLVLIALVGCGPRIVYDYIPPESTEGRVCTSQCQNAASNCRQMKQIMNQQCQNNYSVMQQNYNACKESGAKHCVSPSPCPYSSTLACDQGYRECFAACGGKVIARVVE</sequence>
<keyword evidence="1" id="KW-0472">Membrane</keyword>